<geneLocation type="mitochondrion" evidence="1"/>
<gene>
    <name evidence="1" type="primary">orf414</name>
</gene>
<keyword evidence="1" id="KW-0496">Mitochondrion</keyword>
<organism evidence="1">
    <name type="scientific">Compsopogon caeruleus</name>
    <dbReference type="NCBI Taxonomy" id="31354"/>
    <lineage>
        <taxon>Eukaryota</taxon>
        <taxon>Rhodophyta</taxon>
        <taxon>Compsopogonophyceae</taxon>
        <taxon>Compsopogonales</taxon>
        <taxon>Compsopogonaceae</taxon>
        <taxon>Compsopogon</taxon>
    </lineage>
</organism>
<protein>
    <submittedName>
        <fullName evidence="1">Uncharacterized protein</fullName>
    </submittedName>
</protein>
<reference evidence="1" key="1">
    <citation type="submission" date="2016-11" db="EMBL/GenBank/DDBJ databases">
        <title>Complete Mitochondrail Genome of Compsopogon caeruleus.</title>
        <authorList>
            <person name="Nan F."/>
            <person name="Xie S."/>
            <person name="Feng J."/>
        </authorList>
    </citation>
    <scope>NUCLEOTIDE SEQUENCE</scope>
</reference>
<dbReference type="RefSeq" id="YP_009402835.1">
    <property type="nucleotide sequence ID" value="NC_035351.1"/>
</dbReference>
<dbReference type="AlphaFoldDB" id="A0A1Z1XBE9"/>
<accession>A0A1Z1XBE9</accession>
<proteinExistence type="predicted"/>
<evidence type="ECO:0000313" key="1">
    <source>
        <dbReference type="EMBL" id="ARX96192.1"/>
    </source>
</evidence>
<dbReference type="EMBL" id="KY083068">
    <property type="protein sequence ID" value="ARX96192.1"/>
    <property type="molecule type" value="Genomic_DNA"/>
</dbReference>
<sequence length="414" mass="49956">MNFLCLNKREIKNCIEAKVSYLQETQVILKEILIYFNKEKYLFCTHTCKKVILSYILFKHNSKFKINLNCKYALFSNVYFLIYVYFSNKQEKIITKNLTLLFFIKLSKRLKFFKYKMNTNSKSHYNNIENIIIQNALLLIIEPRKYPLIKKKNASISNILLRILYTIKFKWVSYSNLVNLVVKLSNSPHKLVNILQTWIYDKNILKLIVNYIHIAQTLKNHDVMSNNIYLDIVVLEKVMIVGNFSKQLFSLYESLFNNYKLIKCITLFNLYIFGFKKLNVKIITFYQKLLLLLELNFFINLKIQFTSLKDGFFFFDYFIKISHDIIYVEVPIDYTIYRFKLFSKHKLSVKKYDLKAQLSYKTYYNLEQCLQLLNWLGYYYKYAQKKKVLNVLFLIIKKQIFSKSWLILEQRLKI</sequence>
<name>A0A1Z1XBE9_9RHOD</name>
<dbReference type="GeneID" id="33366926"/>